<feature type="transmembrane region" description="Helical" evidence="2">
    <location>
        <begin position="87"/>
        <end position="106"/>
    </location>
</feature>
<dbReference type="Proteomes" id="UP000035740">
    <property type="component" value="Unassembled WGS sequence"/>
</dbReference>
<evidence type="ECO:0000256" key="1">
    <source>
        <dbReference type="SAM" id="MobiDB-lite"/>
    </source>
</evidence>
<dbReference type="Gramene" id="KMS93953">
    <property type="protein sequence ID" value="KMS93953"/>
    <property type="gene ID" value="BVRB_026270"/>
</dbReference>
<evidence type="ECO:0000313" key="3">
    <source>
        <dbReference type="EMBL" id="KMS93953.1"/>
    </source>
</evidence>
<evidence type="ECO:0000313" key="4">
    <source>
        <dbReference type="Proteomes" id="UP000035740"/>
    </source>
</evidence>
<protein>
    <submittedName>
        <fullName evidence="3">Uncharacterized protein</fullName>
    </submittedName>
</protein>
<evidence type="ECO:0000256" key="2">
    <source>
        <dbReference type="SAM" id="Phobius"/>
    </source>
</evidence>
<gene>
    <name evidence="3" type="ORF">BVRB_026270</name>
</gene>
<keyword evidence="2" id="KW-1133">Transmembrane helix</keyword>
<organism evidence="3 4">
    <name type="scientific">Beta vulgaris subsp. vulgaris</name>
    <name type="common">Beet</name>
    <dbReference type="NCBI Taxonomy" id="3555"/>
    <lineage>
        <taxon>Eukaryota</taxon>
        <taxon>Viridiplantae</taxon>
        <taxon>Streptophyta</taxon>
        <taxon>Embryophyta</taxon>
        <taxon>Tracheophyta</taxon>
        <taxon>Spermatophyta</taxon>
        <taxon>Magnoliopsida</taxon>
        <taxon>eudicotyledons</taxon>
        <taxon>Gunneridae</taxon>
        <taxon>Pentapetalae</taxon>
        <taxon>Caryophyllales</taxon>
        <taxon>Chenopodiaceae</taxon>
        <taxon>Betoideae</taxon>
        <taxon>Beta</taxon>
    </lineage>
</organism>
<reference evidence="3 4" key="1">
    <citation type="journal article" date="2014" name="Nature">
        <title>The genome of the recently domesticated crop plant sugar beet (Beta vulgaris).</title>
        <authorList>
            <person name="Dohm J.C."/>
            <person name="Minoche A.E."/>
            <person name="Holtgrawe D."/>
            <person name="Capella-Gutierrez S."/>
            <person name="Zakrzewski F."/>
            <person name="Tafer H."/>
            <person name="Rupp O."/>
            <person name="Sorensen T.R."/>
            <person name="Stracke R."/>
            <person name="Reinhardt R."/>
            <person name="Goesmann A."/>
            <person name="Kraft T."/>
            <person name="Schulz B."/>
            <person name="Stadler P.F."/>
            <person name="Schmidt T."/>
            <person name="Gabaldon T."/>
            <person name="Lehrach H."/>
            <person name="Weisshaar B."/>
            <person name="Himmelbauer H."/>
        </authorList>
    </citation>
    <scope>NUCLEOTIDE SEQUENCE [LARGE SCALE GENOMIC DNA]</scope>
    <source>
        <tissue evidence="3">Taproot</tissue>
    </source>
</reference>
<keyword evidence="2" id="KW-0472">Membrane</keyword>
<feature type="compositionally biased region" description="Basic and acidic residues" evidence="1">
    <location>
        <begin position="153"/>
        <end position="167"/>
    </location>
</feature>
<proteinExistence type="predicted"/>
<name>A0A0J8B230_BETVV</name>
<feature type="non-terminal residue" evidence="3">
    <location>
        <position position="238"/>
    </location>
</feature>
<dbReference type="AlphaFoldDB" id="A0A0J8B230"/>
<accession>A0A0J8B230</accession>
<keyword evidence="4" id="KW-1185">Reference proteome</keyword>
<sequence length="238" mass="26210">MDFEMNSIPTPLVSGTFGPMMNPKLNLSIEDDLELTGRDFCVVITNDRHPSHSLTDAAKANVVVRFHVRTRRGKAFKFLYEPGNQPAIMAISFVIGFAAVFISLIATSKSNLIDGENIKYAEPNKTKLPESQGSQYEAGRRRGRHRNQNRASLKSEDDQGKQDDQGKLEQVGAVSDLDVPSPKVADEHHETAIGMIDCDPAIDIPKAVVEKKSMINPPSEDVLDDLITEDRSAVDGIH</sequence>
<dbReference type="EMBL" id="KQ097401">
    <property type="protein sequence ID" value="KMS93953.1"/>
    <property type="molecule type" value="Genomic_DNA"/>
</dbReference>
<feature type="region of interest" description="Disordered" evidence="1">
    <location>
        <begin position="123"/>
        <end position="182"/>
    </location>
</feature>
<keyword evidence="2" id="KW-0812">Transmembrane</keyword>